<dbReference type="EMBL" id="NHYE01001421">
    <property type="protein sequence ID" value="PPQ95625.1"/>
    <property type="molecule type" value="Genomic_DNA"/>
</dbReference>
<evidence type="ECO:0000313" key="2">
    <source>
        <dbReference type="Proteomes" id="UP000284706"/>
    </source>
</evidence>
<reference evidence="1 2" key="1">
    <citation type="journal article" date="2018" name="Evol. Lett.">
        <title>Horizontal gene cluster transfer increased hallucinogenic mushroom diversity.</title>
        <authorList>
            <person name="Reynolds H.T."/>
            <person name="Vijayakumar V."/>
            <person name="Gluck-Thaler E."/>
            <person name="Korotkin H.B."/>
            <person name="Matheny P.B."/>
            <person name="Slot J.C."/>
        </authorList>
    </citation>
    <scope>NUCLEOTIDE SEQUENCE [LARGE SCALE GENOMIC DNA]</scope>
    <source>
        <strain evidence="1 2">SRW20</strain>
    </source>
</reference>
<proteinExistence type="predicted"/>
<sequence length="125" mass="13578">MTHNVAQTLLDIVHSLLKSFPKIHDARIIKLQLIGTPFGAYMRLVLPSPGTQTGAYPKLPISTCPTSLCVRCPVFRHSDSNSQGLKLRTSSGCNALDGSSAFCFFASGTRFEVRTYTPNCAVDSQ</sequence>
<comment type="caution">
    <text evidence="1">The sequence shown here is derived from an EMBL/GenBank/DDBJ whole genome shotgun (WGS) entry which is preliminary data.</text>
</comment>
<name>A0A409XY25_9AGAR</name>
<keyword evidence="2" id="KW-1185">Reference proteome</keyword>
<protein>
    <submittedName>
        <fullName evidence="1">Uncharacterized protein</fullName>
    </submittedName>
</protein>
<dbReference type="AlphaFoldDB" id="A0A409XY25"/>
<accession>A0A409XY25</accession>
<evidence type="ECO:0000313" key="1">
    <source>
        <dbReference type="EMBL" id="PPQ95625.1"/>
    </source>
</evidence>
<organism evidence="1 2">
    <name type="scientific">Gymnopilus dilepis</name>
    <dbReference type="NCBI Taxonomy" id="231916"/>
    <lineage>
        <taxon>Eukaryota</taxon>
        <taxon>Fungi</taxon>
        <taxon>Dikarya</taxon>
        <taxon>Basidiomycota</taxon>
        <taxon>Agaricomycotina</taxon>
        <taxon>Agaricomycetes</taxon>
        <taxon>Agaricomycetidae</taxon>
        <taxon>Agaricales</taxon>
        <taxon>Agaricineae</taxon>
        <taxon>Hymenogastraceae</taxon>
        <taxon>Gymnopilus</taxon>
    </lineage>
</organism>
<dbReference type="InParanoid" id="A0A409XY25"/>
<gene>
    <name evidence="1" type="ORF">CVT26_008653</name>
</gene>
<dbReference type="Proteomes" id="UP000284706">
    <property type="component" value="Unassembled WGS sequence"/>
</dbReference>